<keyword evidence="19" id="KW-1185">Reference proteome</keyword>
<dbReference type="InterPro" id="IPR000531">
    <property type="entry name" value="Beta-barrel_TonB"/>
</dbReference>
<keyword evidence="7" id="KW-0732">Signal</keyword>
<evidence type="ECO:0000259" key="17">
    <source>
        <dbReference type="SMART" id="SM00965"/>
    </source>
</evidence>
<dbReference type="PANTHER" id="PTHR32552:SF74">
    <property type="entry name" value="HYDROXAMATE SIDEROPHORE RECEPTOR FHUE"/>
    <property type="match status" value="1"/>
</dbReference>
<sequence length="844" mass="91287">MALQPSSPHSLPPLGFSHLPRLQPLHAVAQAVLAAVVVTSLATAAALPRTAHAQPAARAEAQHPFQIPAGPLAAALTAFAADAGVSVSAPPALVQGKHTAGLQGRYTVREALERLLADSNLQADAVGQGGYVLRAVPEVHVGNAAAGATLAEVRVTALAESSGVTEGTGSYTTPSSNSTTRLDLELQKTPQSVTIITRQQMDDQGLQEIAEVLRQAPGIAVNRDNTEGYSFYARGFRVENFQFDGIPSLSSAGGNVRDNYSLTDSAIYDRVEILKGATGLVNGVGEPSGVINLVRKRPTENFQGHASVGFGSWDDYRTEIDLSSPLSTDRRIRGRLVAVAQDSHSFIDHLKTRQQLLYGIVEADLAPSTTLSLGLNLQDNKGRATTNGHLPAFFSDGTVARFDRSTNAADVWAYRDQTTQHLFATLGHDLGRGWALKVSLGQRKYKSRELIAGMRNSLIDAGTHSLAHGTPVNRFNTDTREKNLDVHVSGTYTLLGQEHKLAFGWSAAHTEAVSNSWSGQSDVLIPDAFNWDNNATQPTAYTWGLRFDVKARQDVGYAATVLQPTDALSVILGARVTNYSWDLDGVFASNVRSNFTTKVRHKVIPYVGMTFDVDDQHTVYASFTDVFKPQAYSYDAQDRQLAPLTGKSYEVGAKGRYLGGKLNASAALFQLKQDNYAALDPSGAMRPGGGAAYVALQGVITKGFELELFGELRPGWQLAAGMTYIQPRDVDGVRVSTTQPEKTFKLATMYRVPGWHRRVSLGGSVQWQSGTYFTQAIGGVDRRFGQASYAVAGLVANVELSSHLSASFNIDNLFDKYYYAGIGNYNTVYWGTPRSFRANLRYEF</sequence>
<organism evidence="18 19">
    <name type="scientific">Comamonas nitrativorans</name>
    <dbReference type="NCBI Taxonomy" id="108437"/>
    <lineage>
        <taxon>Bacteria</taxon>
        <taxon>Pseudomonadati</taxon>
        <taxon>Pseudomonadota</taxon>
        <taxon>Betaproteobacteria</taxon>
        <taxon>Burkholderiales</taxon>
        <taxon>Comamonadaceae</taxon>
        <taxon>Comamonas</taxon>
    </lineage>
</organism>
<evidence type="ECO:0000256" key="4">
    <source>
        <dbReference type="ARBA" id="ARBA00022452"/>
    </source>
</evidence>
<dbReference type="EMBL" id="JBHSEW010000006">
    <property type="protein sequence ID" value="MFC4622204.1"/>
    <property type="molecule type" value="Genomic_DNA"/>
</dbReference>
<comment type="subcellular location">
    <subcellularLocation>
        <location evidence="1 14">Cell outer membrane</location>
        <topology evidence="1 14">Multi-pass membrane protein</topology>
    </subcellularLocation>
</comment>
<dbReference type="SUPFAM" id="SSF56935">
    <property type="entry name" value="Porins"/>
    <property type="match status" value="1"/>
</dbReference>
<dbReference type="Pfam" id="PF07715">
    <property type="entry name" value="Plug"/>
    <property type="match status" value="1"/>
</dbReference>
<evidence type="ECO:0000256" key="1">
    <source>
        <dbReference type="ARBA" id="ARBA00004571"/>
    </source>
</evidence>
<dbReference type="InterPro" id="IPR012910">
    <property type="entry name" value="Plug_dom"/>
</dbReference>
<dbReference type="Gene3D" id="3.55.50.30">
    <property type="match status" value="1"/>
</dbReference>
<dbReference type="PROSITE" id="PS52016">
    <property type="entry name" value="TONB_DEPENDENT_REC_3"/>
    <property type="match status" value="1"/>
</dbReference>
<dbReference type="InterPro" id="IPR010917">
    <property type="entry name" value="TonB_rcpt_CS"/>
</dbReference>
<dbReference type="RefSeq" id="WP_377725544.1">
    <property type="nucleotide sequence ID" value="NZ_JBHSEW010000006.1"/>
</dbReference>
<evidence type="ECO:0000256" key="15">
    <source>
        <dbReference type="PROSITE-ProRule" id="PRU10144"/>
    </source>
</evidence>
<evidence type="ECO:0000256" key="5">
    <source>
        <dbReference type="ARBA" id="ARBA00022496"/>
    </source>
</evidence>
<dbReference type="PROSITE" id="PS01156">
    <property type="entry name" value="TONB_DEPENDENT_REC_2"/>
    <property type="match status" value="1"/>
</dbReference>
<keyword evidence="11 14" id="KW-0472">Membrane</keyword>
<dbReference type="Gene3D" id="2.40.170.20">
    <property type="entry name" value="TonB-dependent receptor, beta-barrel domain"/>
    <property type="match status" value="1"/>
</dbReference>
<evidence type="ECO:0000313" key="18">
    <source>
        <dbReference type="EMBL" id="MFC4622204.1"/>
    </source>
</evidence>
<keyword evidence="3 14" id="KW-0813">Transport</keyword>
<dbReference type="Gene3D" id="2.170.130.10">
    <property type="entry name" value="TonB-dependent receptor, plug domain"/>
    <property type="match status" value="1"/>
</dbReference>
<evidence type="ECO:0000256" key="6">
    <source>
        <dbReference type="ARBA" id="ARBA00022692"/>
    </source>
</evidence>
<evidence type="ECO:0000256" key="13">
    <source>
        <dbReference type="ARBA" id="ARBA00023237"/>
    </source>
</evidence>
<evidence type="ECO:0000256" key="12">
    <source>
        <dbReference type="ARBA" id="ARBA00023170"/>
    </source>
</evidence>
<proteinExistence type="inferred from homology"/>
<evidence type="ECO:0000256" key="7">
    <source>
        <dbReference type="ARBA" id="ARBA00022729"/>
    </source>
</evidence>
<keyword evidence="9" id="KW-0406">Ion transport</keyword>
<dbReference type="InterPro" id="IPR011662">
    <property type="entry name" value="Secretin/TonB_short_N"/>
</dbReference>
<evidence type="ECO:0000256" key="9">
    <source>
        <dbReference type="ARBA" id="ARBA00023065"/>
    </source>
</evidence>
<evidence type="ECO:0000313" key="19">
    <source>
        <dbReference type="Proteomes" id="UP001595967"/>
    </source>
</evidence>
<evidence type="ECO:0000256" key="3">
    <source>
        <dbReference type="ARBA" id="ARBA00022448"/>
    </source>
</evidence>
<evidence type="ECO:0000256" key="8">
    <source>
        <dbReference type="ARBA" id="ARBA00023004"/>
    </source>
</evidence>
<comment type="caution">
    <text evidence="18">The sequence shown here is derived from an EMBL/GenBank/DDBJ whole genome shotgun (WGS) entry which is preliminary data.</text>
</comment>
<keyword evidence="10 16" id="KW-0798">TonB box</keyword>
<dbReference type="InterPro" id="IPR039426">
    <property type="entry name" value="TonB-dep_rcpt-like"/>
</dbReference>
<keyword evidence="4 14" id="KW-1134">Transmembrane beta strand</keyword>
<name>A0ABV9GYJ1_9BURK</name>
<dbReference type="CDD" id="cd01347">
    <property type="entry name" value="ligand_gated_channel"/>
    <property type="match status" value="1"/>
</dbReference>
<keyword evidence="8" id="KW-0408">Iron</keyword>
<comment type="similarity">
    <text evidence="2 14 16">Belongs to the TonB-dependent receptor family.</text>
</comment>
<keyword evidence="5" id="KW-0410">Iron transport</keyword>
<dbReference type="Pfam" id="PF07660">
    <property type="entry name" value="STN"/>
    <property type="match status" value="1"/>
</dbReference>
<dbReference type="InterPro" id="IPR010105">
    <property type="entry name" value="TonB_sidphr_rcpt"/>
</dbReference>
<reference evidence="19" key="1">
    <citation type="journal article" date="2019" name="Int. J. Syst. Evol. Microbiol.">
        <title>The Global Catalogue of Microorganisms (GCM) 10K type strain sequencing project: providing services to taxonomists for standard genome sequencing and annotation.</title>
        <authorList>
            <consortium name="The Broad Institute Genomics Platform"/>
            <consortium name="The Broad Institute Genome Sequencing Center for Infectious Disease"/>
            <person name="Wu L."/>
            <person name="Ma J."/>
        </authorList>
    </citation>
    <scope>NUCLEOTIDE SEQUENCE [LARGE SCALE GENOMIC DNA]</scope>
    <source>
        <strain evidence="19">JCM 11650</strain>
    </source>
</reference>
<keyword evidence="13 14" id="KW-0998">Cell outer membrane</keyword>
<evidence type="ECO:0000256" key="14">
    <source>
        <dbReference type="PROSITE-ProRule" id="PRU01360"/>
    </source>
</evidence>
<accession>A0ABV9GYJ1</accession>
<dbReference type="InterPro" id="IPR037066">
    <property type="entry name" value="Plug_dom_sf"/>
</dbReference>
<feature type="domain" description="Secretin/TonB short N-terminal" evidence="17">
    <location>
        <begin position="85"/>
        <end position="136"/>
    </location>
</feature>
<feature type="short sequence motif" description="TonB C-terminal box" evidence="15">
    <location>
        <begin position="827"/>
        <end position="844"/>
    </location>
</feature>
<evidence type="ECO:0000256" key="10">
    <source>
        <dbReference type="ARBA" id="ARBA00023077"/>
    </source>
</evidence>
<keyword evidence="12 18" id="KW-0675">Receptor</keyword>
<keyword evidence="6 14" id="KW-0812">Transmembrane</keyword>
<protein>
    <submittedName>
        <fullName evidence="18">TonB-dependent siderophore receptor</fullName>
    </submittedName>
</protein>
<dbReference type="PANTHER" id="PTHR32552">
    <property type="entry name" value="FERRICHROME IRON RECEPTOR-RELATED"/>
    <property type="match status" value="1"/>
</dbReference>
<evidence type="ECO:0000256" key="2">
    <source>
        <dbReference type="ARBA" id="ARBA00009810"/>
    </source>
</evidence>
<evidence type="ECO:0000256" key="11">
    <source>
        <dbReference type="ARBA" id="ARBA00023136"/>
    </source>
</evidence>
<dbReference type="Pfam" id="PF00593">
    <property type="entry name" value="TonB_dep_Rec_b-barrel"/>
    <property type="match status" value="1"/>
</dbReference>
<dbReference type="Proteomes" id="UP001595967">
    <property type="component" value="Unassembled WGS sequence"/>
</dbReference>
<gene>
    <name evidence="18" type="ORF">ACFO3A_08250</name>
</gene>
<dbReference type="SMART" id="SM00965">
    <property type="entry name" value="STN"/>
    <property type="match status" value="1"/>
</dbReference>
<dbReference type="InterPro" id="IPR036942">
    <property type="entry name" value="Beta-barrel_TonB_sf"/>
</dbReference>
<evidence type="ECO:0000256" key="16">
    <source>
        <dbReference type="RuleBase" id="RU003357"/>
    </source>
</evidence>
<dbReference type="NCBIfam" id="TIGR01783">
    <property type="entry name" value="TonB-siderophor"/>
    <property type="match status" value="1"/>
</dbReference>